<evidence type="ECO:0000256" key="1">
    <source>
        <dbReference type="SAM" id="Phobius"/>
    </source>
</evidence>
<feature type="transmembrane region" description="Helical" evidence="1">
    <location>
        <begin position="94"/>
        <end position="115"/>
    </location>
</feature>
<proteinExistence type="predicted"/>
<sequence>MKAGYMTAMGLDRLFSKIACFTILRRKIFFGIFVIIHPFIFFNNRYGYDYEVYSFASYCLMELIIVVLVTVFNHKMSPLAPIDEAIRSYLILEITIYFFVTIPIILFGLYSGYYVSNFCELFLQHFFYLFYPDAEENQQMVTSESSEPVDQENAGDV</sequence>
<keyword evidence="1" id="KW-0472">Membrane</keyword>
<reference evidence="2" key="1">
    <citation type="submission" date="2014-05" db="EMBL/GenBank/DDBJ databases">
        <authorList>
            <person name="Chronopoulou M."/>
        </authorList>
    </citation>
    <scope>NUCLEOTIDE SEQUENCE</scope>
    <source>
        <tissue evidence="2">Whole organism</tissue>
    </source>
</reference>
<organism evidence="2">
    <name type="scientific">Lepeophtheirus salmonis</name>
    <name type="common">Salmon louse</name>
    <name type="synonym">Caligus salmonis</name>
    <dbReference type="NCBI Taxonomy" id="72036"/>
    <lineage>
        <taxon>Eukaryota</taxon>
        <taxon>Metazoa</taxon>
        <taxon>Ecdysozoa</taxon>
        <taxon>Arthropoda</taxon>
        <taxon>Crustacea</taxon>
        <taxon>Multicrustacea</taxon>
        <taxon>Hexanauplia</taxon>
        <taxon>Copepoda</taxon>
        <taxon>Siphonostomatoida</taxon>
        <taxon>Caligidae</taxon>
        <taxon>Lepeophtheirus</taxon>
    </lineage>
</organism>
<dbReference type="EMBL" id="HACA01013755">
    <property type="protein sequence ID" value="CDW31116.1"/>
    <property type="molecule type" value="Transcribed_RNA"/>
</dbReference>
<keyword evidence="1" id="KW-1133">Transmembrane helix</keyword>
<keyword evidence="1" id="KW-0812">Transmembrane</keyword>
<evidence type="ECO:0000313" key="2">
    <source>
        <dbReference type="EMBL" id="CDW31116.1"/>
    </source>
</evidence>
<feature type="transmembrane region" description="Helical" evidence="1">
    <location>
        <begin position="28"/>
        <end position="46"/>
    </location>
</feature>
<dbReference type="AlphaFoldDB" id="A0A0K2U0E4"/>
<accession>A0A0K2U0E4</accession>
<feature type="transmembrane region" description="Helical" evidence="1">
    <location>
        <begin position="52"/>
        <end position="73"/>
    </location>
</feature>
<protein>
    <submittedName>
        <fullName evidence="2">Uncharacterized protein</fullName>
    </submittedName>
</protein>
<name>A0A0K2U0E4_LEPSM</name>